<protein>
    <recommendedName>
        <fullName evidence="4">Metallopeptidase DUF4344</fullName>
    </recommendedName>
</protein>
<keyword evidence="1" id="KW-0732">Signal</keyword>
<dbReference type="RefSeq" id="WP_285674631.1">
    <property type="nucleotide sequence ID" value="NZ_BSYI01000060.1"/>
</dbReference>
<organism evidence="2 3">
    <name type="scientific">Paralimibaculum aggregatum</name>
    <dbReference type="NCBI Taxonomy" id="3036245"/>
    <lineage>
        <taxon>Bacteria</taxon>
        <taxon>Pseudomonadati</taxon>
        <taxon>Pseudomonadota</taxon>
        <taxon>Alphaproteobacteria</taxon>
        <taxon>Rhodobacterales</taxon>
        <taxon>Paracoccaceae</taxon>
        <taxon>Paralimibaculum</taxon>
    </lineage>
</organism>
<sequence>MALAKTIGTLLLAAALGLGPGGTAGGPARAQTAAHDTGDALGAVRAVFYHELGHGLIDVLGLDVVGAEESVVDEFSTMLLILQGRRDRRHLDALIAAARFWYLSGDPARAAAPYWASHEIGPARGFAVLCLMHGSDPARFHAALSELGVPGRRMKRCETEYAAKSAAWINILNPHVRPNAPAARQGRMVPAYGPAGTPETEGVRRIWQQAGFLEGLAAEAGAIFPLPAEMPLTARDCGEANAFWDGQGIVLCYEMHAMIAGLFRSARGGDGPAPGSDGIAVQADGYSGSVNLRSLFEAE</sequence>
<name>A0ABQ6LTE3_9RHOB</name>
<feature type="chain" id="PRO_5046063759" description="Metallopeptidase DUF4344" evidence="1">
    <location>
        <begin position="25"/>
        <end position="299"/>
    </location>
</feature>
<dbReference type="InterPro" id="IPR025644">
    <property type="entry name" value="DUF4344"/>
</dbReference>
<evidence type="ECO:0000313" key="3">
    <source>
        <dbReference type="Proteomes" id="UP001239909"/>
    </source>
</evidence>
<proteinExistence type="predicted"/>
<feature type="signal peptide" evidence="1">
    <location>
        <begin position="1"/>
        <end position="24"/>
    </location>
</feature>
<gene>
    <name evidence="2" type="ORF">LNKW23_45520</name>
</gene>
<evidence type="ECO:0000313" key="2">
    <source>
        <dbReference type="EMBL" id="GMG85332.1"/>
    </source>
</evidence>
<evidence type="ECO:0008006" key="4">
    <source>
        <dbReference type="Google" id="ProtNLM"/>
    </source>
</evidence>
<dbReference type="Proteomes" id="UP001239909">
    <property type="component" value="Unassembled WGS sequence"/>
</dbReference>
<evidence type="ECO:0000256" key="1">
    <source>
        <dbReference type="SAM" id="SignalP"/>
    </source>
</evidence>
<dbReference type="EMBL" id="BSYI01000060">
    <property type="protein sequence ID" value="GMG85332.1"/>
    <property type="molecule type" value="Genomic_DNA"/>
</dbReference>
<comment type="caution">
    <text evidence="2">The sequence shown here is derived from an EMBL/GenBank/DDBJ whole genome shotgun (WGS) entry which is preliminary data.</text>
</comment>
<reference evidence="2 3" key="1">
    <citation type="submission" date="2023-04" db="EMBL/GenBank/DDBJ databases">
        <title>Marinoamorphus aggregata gen. nov., sp. Nov., isolate from tissue of brittle star Ophioplocus japonicus.</title>
        <authorList>
            <person name="Kawano K."/>
            <person name="Sawayama S."/>
            <person name="Nakagawa S."/>
        </authorList>
    </citation>
    <scope>NUCLEOTIDE SEQUENCE [LARGE SCALE GENOMIC DNA]</scope>
    <source>
        <strain evidence="2 3">NKW23</strain>
    </source>
</reference>
<dbReference type="Pfam" id="PF14247">
    <property type="entry name" value="DUF4344"/>
    <property type="match status" value="2"/>
</dbReference>
<keyword evidence="3" id="KW-1185">Reference proteome</keyword>
<accession>A0ABQ6LTE3</accession>